<keyword evidence="1" id="KW-0472">Membrane</keyword>
<dbReference type="AlphaFoldDB" id="A0A938X2Q4"/>
<evidence type="ECO:0008006" key="4">
    <source>
        <dbReference type="Google" id="ProtNLM"/>
    </source>
</evidence>
<dbReference type="EMBL" id="JACJKY010000001">
    <property type="protein sequence ID" value="MBM6919712.1"/>
    <property type="molecule type" value="Genomic_DNA"/>
</dbReference>
<comment type="caution">
    <text evidence="2">The sequence shown here is derived from an EMBL/GenBank/DDBJ whole genome shotgun (WGS) entry which is preliminary data.</text>
</comment>
<keyword evidence="1" id="KW-0812">Transmembrane</keyword>
<feature type="transmembrane region" description="Helical" evidence="1">
    <location>
        <begin position="116"/>
        <end position="142"/>
    </location>
</feature>
<evidence type="ECO:0000313" key="3">
    <source>
        <dbReference type="Proteomes" id="UP000774750"/>
    </source>
</evidence>
<reference evidence="2" key="1">
    <citation type="submission" date="2020-08" db="EMBL/GenBank/DDBJ databases">
        <authorList>
            <person name="Cejkova D."/>
            <person name="Kubasova T."/>
            <person name="Jahodarova E."/>
            <person name="Rychlik I."/>
        </authorList>
    </citation>
    <scope>NUCLEOTIDE SEQUENCE</scope>
    <source>
        <strain evidence="2">An559</strain>
    </source>
</reference>
<evidence type="ECO:0000313" key="2">
    <source>
        <dbReference type="EMBL" id="MBM6919712.1"/>
    </source>
</evidence>
<gene>
    <name evidence="2" type="ORF">H6A12_00830</name>
</gene>
<keyword evidence="1" id="KW-1133">Transmembrane helix</keyword>
<evidence type="ECO:0000256" key="1">
    <source>
        <dbReference type="SAM" id="Phobius"/>
    </source>
</evidence>
<organism evidence="2 3">
    <name type="scientific">Merdimmobilis hominis</name>
    <dbReference type="NCBI Taxonomy" id="2897707"/>
    <lineage>
        <taxon>Bacteria</taxon>
        <taxon>Bacillati</taxon>
        <taxon>Bacillota</taxon>
        <taxon>Clostridia</taxon>
        <taxon>Eubacteriales</taxon>
        <taxon>Oscillospiraceae</taxon>
        <taxon>Merdimmobilis</taxon>
    </lineage>
</organism>
<feature type="transmembrane region" description="Helical" evidence="1">
    <location>
        <begin position="37"/>
        <end position="59"/>
    </location>
</feature>
<sequence>MIKRTIRFLILAGIGYLSCFLALFFSAELSEGIRNGVALCIDLVIPSTFLFLILSQLLLDTSFSFAMARPFSLLAGLFRIPKPAVRIFLLSLIGGYPVGATLLAQEAKRRTICEKTASRMLCFCTNCSPSFLITGIGTIIFGNTSIGVLIWICETISCVCLAFASRFFIKSESGFSTGMRTSLPFSRVLIQSVHRSITAMASICAFVLLFSAISPILLSFFEQVGFSQSFCAAICGMIEVSNGCRLIDEHLFRDPLAAAALFSSFGGICVLVQIAAVLKGTNISIWPLLWSRLFHCGMSICLLKLLAPLFFSGSEEVFSRSLTEAASIASSPTAFIVLIFLAIMLLFFTEKPATMKLSKKKTRKSLS</sequence>
<protein>
    <recommendedName>
        <fullName evidence="4">Sporulation integral membrane protein YlbJ</fullName>
    </recommendedName>
</protein>
<dbReference type="Proteomes" id="UP000774750">
    <property type="component" value="Unassembled WGS sequence"/>
</dbReference>
<name>A0A938X2Q4_9FIRM</name>
<feature type="transmembrane region" description="Helical" evidence="1">
    <location>
        <begin position="197"/>
        <end position="221"/>
    </location>
</feature>
<feature type="transmembrane region" description="Helical" evidence="1">
    <location>
        <begin position="6"/>
        <end position="25"/>
    </location>
</feature>
<feature type="transmembrane region" description="Helical" evidence="1">
    <location>
        <begin position="148"/>
        <end position="169"/>
    </location>
</feature>
<accession>A0A938X2Q4</accession>
<keyword evidence="3" id="KW-1185">Reference proteome</keyword>
<dbReference type="RefSeq" id="WP_204443749.1">
    <property type="nucleotide sequence ID" value="NZ_JACJKY010000001.1"/>
</dbReference>
<feature type="transmembrane region" description="Helical" evidence="1">
    <location>
        <begin position="331"/>
        <end position="349"/>
    </location>
</feature>
<proteinExistence type="predicted"/>
<reference evidence="2" key="2">
    <citation type="journal article" date="2021" name="Sci. Rep.">
        <title>The distribution of antibiotic resistance genes in chicken gut microbiota commensals.</title>
        <authorList>
            <person name="Juricova H."/>
            <person name="Matiasovicova J."/>
            <person name="Kubasova T."/>
            <person name="Cejkova D."/>
            <person name="Rychlik I."/>
        </authorList>
    </citation>
    <scope>NUCLEOTIDE SEQUENCE</scope>
    <source>
        <strain evidence="2">An559</strain>
    </source>
</reference>
<feature type="transmembrane region" description="Helical" evidence="1">
    <location>
        <begin position="256"/>
        <end position="278"/>
    </location>
</feature>
<feature type="transmembrane region" description="Helical" evidence="1">
    <location>
        <begin position="290"/>
        <end position="311"/>
    </location>
</feature>